<dbReference type="GO" id="GO:0006950">
    <property type="term" value="P:response to stress"/>
    <property type="evidence" value="ECO:0007669"/>
    <property type="project" value="TreeGrafter"/>
</dbReference>
<feature type="domain" description="HTH marR-type" evidence="5">
    <location>
        <begin position="182"/>
        <end position="314"/>
    </location>
</feature>
<protein>
    <submittedName>
        <fullName evidence="6">MarR family transcriptional regulator</fullName>
    </submittedName>
</protein>
<feature type="region of interest" description="Disordered" evidence="4">
    <location>
        <begin position="1"/>
        <end position="25"/>
    </location>
</feature>
<organism evidence="6 7">
    <name type="scientific">Croceibacterium soli</name>
    <dbReference type="NCBI Taxonomy" id="1739690"/>
    <lineage>
        <taxon>Bacteria</taxon>
        <taxon>Pseudomonadati</taxon>
        <taxon>Pseudomonadota</taxon>
        <taxon>Alphaproteobacteria</taxon>
        <taxon>Sphingomonadales</taxon>
        <taxon>Erythrobacteraceae</taxon>
        <taxon>Croceibacterium</taxon>
    </lineage>
</organism>
<dbReference type="SMART" id="SM00347">
    <property type="entry name" value="HTH_MARR"/>
    <property type="match status" value="2"/>
</dbReference>
<dbReference type="PROSITE" id="PS50995">
    <property type="entry name" value="HTH_MARR_2"/>
    <property type="match status" value="2"/>
</dbReference>
<dbReference type="PANTHER" id="PTHR33164:SF43">
    <property type="entry name" value="HTH-TYPE TRANSCRIPTIONAL REPRESSOR YETL"/>
    <property type="match status" value="1"/>
</dbReference>
<gene>
    <name evidence="6" type="ORF">GRI75_06520</name>
</gene>
<dbReference type="InterPro" id="IPR039422">
    <property type="entry name" value="MarR/SlyA-like"/>
</dbReference>
<feature type="domain" description="HTH marR-type" evidence="5">
    <location>
        <begin position="23"/>
        <end position="161"/>
    </location>
</feature>
<evidence type="ECO:0000313" key="6">
    <source>
        <dbReference type="EMBL" id="MXP41293.1"/>
    </source>
</evidence>
<evidence type="ECO:0000256" key="2">
    <source>
        <dbReference type="ARBA" id="ARBA00023125"/>
    </source>
</evidence>
<dbReference type="GO" id="GO:0003700">
    <property type="term" value="F:DNA-binding transcription factor activity"/>
    <property type="evidence" value="ECO:0007669"/>
    <property type="project" value="InterPro"/>
</dbReference>
<dbReference type="InterPro" id="IPR023187">
    <property type="entry name" value="Tscrpt_reg_MarR-type_CS"/>
</dbReference>
<evidence type="ECO:0000256" key="3">
    <source>
        <dbReference type="ARBA" id="ARBA00023163"/>
    </source>
</evidence>
<dbReference type="InterPro" id="IPR036390">
    <property type="entry name" value="WH_DNA-bd_sf"/>
</dbReference>
<proteinExistence type="predicted"/>
<accession>A0A6I4UUW0</accession>
<dbReference type="AlphaFoldDB" id="A0A6I4UUW0"/>
<evidence type="ECO:0000256" key="4">
    <source>
        <dbReference type="SAM" id="MobiDB-lite"/>
    </source>
</evidence>
<reference evidence="6 7" key="1">
    <citation type="submission" date="2019-12" db="EMBL/GenBank/DDBJ databases">
        <title>Genomic-based taxomic classification of the family Erythrobacteraceae.</title>
        <authorList>
            <person name="Xu L."/>
        </authorList>
    </citation>
    <scope>NUCLEOTIDE SEQUENCE [LARGE SCALE GENOMIC DNA]</scope>
    <source>
        <strain evidence="6 7">MCCC 1K02066</strain>
    </source>
</reference>
<dbReference type="SUPFAM" id="SSF46785">
    <property type="entry name" value="Winged helix' DNA-binding domain"/>
    <property type="match status" value="2"/>
</dbReference>
<sequence>MPEGDADPNQPSASPGLPAGPGDAALMEPFLHKPGFLLARVDQISTALFAGAPGGTTLRQAEFLMLVGALGPMPQIRLANASGMDTSTTAYVVANLESRGLVERAPCPDDRRRSQVSLTRAGGNLLREVTPRYAELQQQLGAPLAEADRGRLRTMLHTLGADARGPGPIWTPACDPAGGVLDKALSFLARRALQVFQAQFVADATHLNLTLRQFSLLFLLSQRETLTQVAFARLFGLDPSTCGVIMRSLAGRGLIGSASSHEDRRERVFTITPAGRQALAEVHPLAHRSEMAVLRGFAPAEQAILIRQLQAVVKTHSPALRFPGAIAAL</sequence>
<dbReference type="Pfam" id="PF01047">
    <property type="entry name" value="MarR"/>
    <property type="match status" value="2"/>
</dbReference>
<dbReference type="InterPro" id="IPR036388">
    <property type="entry name" value="WH-like_DNA-bd_sf"/>
</dbReference>
<dbReference type="InterPro" id="IPR000835">
    <property type="entry name" value="HTH_MarR-typ"/>
</dbReference>
<keyword evidence="3" id="KW-0804">Transcription</keyword>
<dbReference type="Proteomes" id="UP000469159">
    <property type="component" value="Unassembled WGS sequence"/>
</dbReference>
<keyword evidence="1" id="KW-0805">Transcription regulation</keyword>
<evidence type="ECO:0000259" key="5">
    <source>
        <dbReference type="PROSITE" id="PS50995"/>
    </source>
</evidence>
<comment type="caution">
    <text evidence="6">The sequence shown here is derived from an EMBL/GenBank/DDBJ whole genome shotgun (WGS) entry which is preliminary data.</text>
</comment>
<dbReference type="OrthoDB" id="6195716at2"/>
<dbReference type="Gene3D" id="1.10.10.10">
    <property type="entry name" value="Winged helix-like DNA-binding domain superfamily/Winged helix DNA-binding domain"/>
    <property type="match status" value="2"/>
</dbReference>
<name>A0A6I4UUW0_9SPHN</name>
<dbReference type="PANTHER" id="PTHR33164">
    <property type="entry name" value="TRANSCRIPTIONAL REGULATOR, MARR FAMILY"/>
    <property type="match status" value="1"/>
</dbReference>
<dbReference type="GO" id="GO:0003677">
    <property type="term" value="F:DNA binding"/>
    <property type="evidence" value="ECO:0007669"/>
    <property type="project" value="UniProtKB-KW"/>
</dbReference>
<feature type="compositionally biased region" description="Low complexity" evidence="4">
    <location>
        <begin position="11"/>
        <end position="25"/>
    </location>
</feature>
<evidence type="ECO:0000313" key="7">
    <source>
        <dbReference type="Proteomes" id="UP000469159"/>
    </source>
</evidence>
<evidence type="ECO:0000256" key="1">
    <source>
        <dbReference type="ARBA" id="ARBA00023015"/>
    </source>
</evidence>
<dbReference type="EMBL" id="WTYK01000003">
    <property type="protein sequence ID" value="MXP41293.1"/>
    <property type="molecule type" value="Genomic_DNA"/>
</dbReference>
<keyword evidence="7" id="KW-1185">Reference proteome</keyword>
<dbReference type="PROSITE" id="PS01117">
    <property type="entry name" value="HTH_MARR_1"/>
    <property type="match status" value="1"/>
</dbReference>
<keyword evidence="2" id="KW-0238">DNA-binding</keyword>